<evidence type="ECO:0000259" key="2">
    <source>
        <dbReference type="Pfam" id="PF02563"/>
    </source>
</evidence>
<proteinExistence type="predicted"/>
<accession>A0A518DJL6</accession>
<sequence length="351" mass="37354">MMVTSISRALLAGCGALILASGVGCTAFMAPRETIPATIPGPSPTSTAPRELDMVSLPPYVIEPPDILMINAIKIVPKPPHKIEPFDGLLIRALNTPLESPIADIFSVDPEGTVDLGPAYGKVRVVGMTIDDAQDAIRKELTKTLADPQVSVSLAFSAGAQQIVGEHLVGPDGRVNLGTYGSVYVTGLTLQQAKQAVEKQLSNKLEDPEVVVDVFAYNSKKYYIITQGSSFGDNIVNLPITGNETVLDAISNINGLSQVSSKHIWIARPAPNGVGCEQILPVNYDEITRGGVTATNWQVMPGDRLFISEQPLATLDARVATITRPFERLLGFVSLGTAAANRIVRFGLGTL</sequence>
<dbReference type="Pfam" id="PF02563">
    <property type="entry name" value="Poly_export"/>
    <property type="match status" value="2"/>
</dbReference>
<name>A0A518DJL6_9BACT</name>
<gene>
    <name evidence="3" type="ORF">Pla175_50980</name>
</gene>
<dbReference type="GO" id="GO:0015159">
    <property type="term" value="F:polysaccharide transmembrane transporter activity"/>
    <property type="evidence" value="ECO:0007669"/>
    <property type="project" value="InterPro"/>
</dbReference>
<dbReference type="PANTHER" id="PTHR33619">
    <property type="entry name" value="POLYSACCHARIDE EXPORT PROTEIN GFCE-RELATED"/>
    <property type="match status" value="1"/>
</dbReference>
<dbReference type="Gene3D" id="3.30.1950.10">
    <property type="entry name" value="wza like domain"/>
    <property type="match status" value="2"/>
</dbReference>
<dbReference type="EMBL" id="CP036291">
    <property type="protein sequence ID" value="QDU91668.1"/>
    <property type="molecule type" value="Genomic_DNA"/>
</dbReference>
<keyword evidence="1" id="KW-0732">Signal</keyword>
<evidence type="ECO:0000313" key="3">
    <source>
        <dbReference type="EMBL" id="QDU91668.1"/>
    </source>
</evidence>
<dbReference type="KEGG" id="pnd:Pla175_50980"/>
<dbReference type="PANTHER" id="PTHR33619:SF3">
    <property type="entry name" value="POLYSACCHARIDE EXPORT PROTEIN GFCE-RELATED"/>
    <property type="match status" value="1"/>
</dbReference>
<dbReference type="InterPro" id="IPR003715">
    <property type="entry name" value="Poly_export_N"/>
</dbReference>
<dbReference type="AlphaFoldDB" id="A0A518DJL6"/>
<reference evidence="3 4" key="1">
    <citation type="submission" date="2019-02" db="EMBL/GenBank/DDBJ databases">
        <title>Deep-cultivation of Planctomycetes and their phenomic and genomic characterization uncovers novel biology.</title>
        <authorList>
            <person name="Wiegand S."/>
            <person name="Jogler M."/>
            <person name="Boedeker C."/>
            <person name="Pinto D."/>
            <person name="Vollmers J."/>
            <person name="Rivas-Marin E."/>
            <person name="Kohn T."/>
            <person name="Peeters S.H."/>
            <person name="Heuer A."/>
            <person name="Rast P."/>
            <person name="Oberbeckmann S."/>
            <person name="Bunk B."/>
            <person name="Jeske O."/>
            <person name="Meyerdierks A."/>
            <person name="Storesund J.E."/>
            <person name="Kallscheuer N."/>
            <person name="Luecker S."/>
            <person name="Lage O.M."/>
            <person name="Pohl T."/>
            <person name="Merkel B.J."/>
            <person name="Hornburger P."/>
            <person name="Mueller R.-W."/>
            <person name="Bruemmer F."/>
            <person name="Labrenz M."/>
            <person name="Spormann A.M."/>
            <person name="Op den Camp H."/>
            <person name="Overmann J."/>
            <person name="Amann R."/>
            <person name="Jetten M.S.M."/>
            <person name="Mascher T."/>
            <person name="Medema M.H."/>
            <person name="Devos D.P."/>
            <person name="Kaster A.-K."/>
            <person name="Ovreas L."/>
            <person name="Rohde M."/>
            <person name="Galperin M.Y."/>
            <person name="Jogler C."/>
        </authorList>
    </citation>
    <scope>NUCLEOTIDE SEQUENCE [LARGE SCALE GENOMIC DNA]</scope>
    <source>
        <strain evidence="3 4">Pla175</strain>
    </source>
</reference>
<dbReference type="Proteomes" id="UP000317429">
    <property type="component" value="Chromosome"/>
</dbReference>
<feature type="domain" description="Polysaccharide export protein N-terminal" evidence="2">
    <location>
        <begin position="79"/>
        <end position="154"/>
    </location>
</feature>
<evidence type="ECO:0000313" key="4">
    <source>
        <dbReference type="Proteomes" id="UP000317429"/>
    </source>
</evidence>
<evidence type="ECO:0000256" key="1">
    <source>
        <dbReference type="ARBA" id="ARBA00022729"/>
    </source>
</evidence>
<organism evidence="3 4">
    <name type="scientific">Pirellulimonas nuda</name>
    <dbReference type="NCBI Taxonomy" id="2528009"/>
    <lineage>
        <taxon>Bacteria</taxon>
        <taxon>Pseudomonadati</taxon>
        <taxon>Planctomycetota</taxon>
        <taxon>Planctomycetia</taxon>
        <taxon>Pirellulales</taxon>
        <taxon>Lacipirellulaceae</taxon>
        <taxon>Pirellulimonas</taxon>
    </lineage>
</organism>
<feature type="domain" description="Polysaccharide export protein N-terminal" evidence="2">
    <location>
        <begin position="166"/>
        <end position="214"/>
    </location>
</feature>
<keyword evidence="4" id="KW-1185">Reference proteome</keyword>
<protein>
    <submittedName>
        <fullName evidence="3">Polysaccharide biosynthesis/export protein</fullName>
    </submittedName>
</protein>
<dbReference type="InterPro" id="IPR049712">
    <property type="entry name" value="Poly_export"/>
</dbReference>